<dbReference type="InterPro" id="IPR036513">
    <property type="entry name" value="STAS_dom_sf"/>
</dbReference>
<comment type="caution">
    <text evidence="10">The sequence shown here is derived from an EMBL/GenBank/DDBJ whole genome shotgun (WGS) entry which is preliminary data.</text>
</comment>
<proteinExistence type="predicted"/>
<evidence type="ECO:0000256" key="5">
    <source>
        <dbReference type="ARBA" id="ARBA00022989"/>
    </source>
</evidence>
<dbReference type="CDD" id="cd06421">
    <property type="entry name" value="CESA_CelA_like"/>
    <property type="match status" value="1"/>
</dbReference>
<feature type="transmembrane region" description="Helical" evidence="8">
    <location>
        <begin position="467"/>
        <end position="488"/>
    </location>
</feature>
<protein>
    <submittedName>
        <fullName evidence="10">Glycosyl transferase group 2 family protein</fullName>
        <ecNumber evidence="10">2.4.1.12</ecNumber>
    </submittedName>
</protein>
<dbReference type="InterPro" id="IPR050321">
    <property type="entry name" value="Glycosyltr_2/OpgH_subfam"/>
</dbReference>
<dbReference type="GO" id="GO:0016760">
    <property type="term" value="F:cellulose synthase (UDP-forming) activity"/>
    <property type="evidence" value="ECO:0007669"/>
    <property type="project" value="UniProtKB-EC"/>
</dbReference>
<dbReference type="SUPFAM" id="SSF52091">
    <property type="entry name" value="SpoIIaa-like"/>
    <property type="match status" value="1"/>
</dbReference>
<feature type="region of interest" description="Disordered" evidence="7">
    <location>
        <begin position="755"/>
        <end position="817"/>
    </location>
</feature>
<keyword evidence="2 10" id="KW-0328">Glycosyltransferase</keyword>
<dbReference type="InterPro" id="IPR005150">
    <property type="entry name" value="Cellulose_synth"/>
</dbReference>
<feature type="transmembrane region" description="Helical" evidence="8">
    <location>
        <begin position="7"/>
        <end position="26"/>
    </location>
</feature>
<feature type="compositionally biased region" description="Low complexity" evidence="7">
    <location>
        <begin position="797"/>
        <end position="808"/>
    </location>
</feature>
<dbReference type="Pfam" id="PF03552">
    <property type="entry name" value="Cellulose_synt"/>
    <property type="match status" value="1"/>
</dbReference>
<reference evidence="10 11" key="1">
    <citation type="submission" date="2014-03" db="EMBL/GenBank/DDBJ databases">
        <title>Genomics of Bifidobacteria.</title>
        <authorList>
            <person name="Ventura M."/>
            <person name="Milani C."/>
            <person name="Lugli G.A."/>
        </authorList>
    </citation>
    <scope>NUCLEOTIDE SEQUENCE [LARGE SCALE GENOMIC DNA]</scope>
    <source>
        <strain evidence="10 11">LMG 11597</strain>
    </source>
</reference>
<dbReference type="GO" id="GO:0005886">
    <property type="term" value="C:plasma membrane"/>
    <property type="evidence" value="ECO:0007669"/>
    <property type="project" value="TreeGrafter"/>
</dbReference>
<feature type="domain" description="Glycosyltransferase 2-like" evidence="9">
    <location>
        <begin position="81"/>
        <end position="243"/>
    </location>
</feature>
<dbReference type="AlphaFoldDB" id="A0A087E6Y2"/>
<dbReference type="InterPro" id="IPR029044">
    <property type="entry name" value="Nucleotide-diphossugar_trans"/>
</dbReference>
<dbReference type="GO" id="GO:0030244">
    <property type="term" value="P:cellulose biosynthetic process"/>
    <property type="evidence" value="ECO:0007669"/>
    <property type="project" value="InterPro"/>
</dbReference>
<keyword evidence="6 8" id="KW-0472">Membrane</keyword>
<feature type="transmembrane region" description="Helical" evidence="8">
    <location>
        <begin position="38"/>
        <end position="59"/>
    </location>
</feature>
<dbReference type="Gene3D" id="3.30.750.24">
    <property type="entry name" value="STAS domain"/>
    <property type="match status" value="1"/>
</dbReference>
<name>A0A087E6Y2_9BIFI</name>
<dbReference type="InterPro" id="IPR001173">
    <property type="entry name" value="Glyco_trans_2-like"/>
</dbReference>
<evidence type="ECO:0000256" key="8">
    <source>
        <dbReference type="SAM" id="Phobius"/>
    </source>
</evidence>
<dbReference type="RefSeq" id="WP_024464563.1">
    <property type="nucleotide sequence ID" value="NZ_CP062939.1"/>
</dbReference>
<dbReference type="GO" id="GO:0012505">
    <property type="term" value="C:endomembrane system"/>
    <property type="evidence" value="ECO:0007669"/>
    <property type="project" value="UniProtKB-SubCell"/>
</dbReference>
<dbReference type="Proteomes" id="UP000029055">
    <property type="component" value="Unassembled WGS sequence"/>
</dbReference>
<dbReference type="STRING" id="77635.BISU_0002"/>
<comment type="subcellular location">
    <subcellularLocation>
        <location evidence="1">Endomembrane system</location>
        <topology evidence="1">Multi-pass membrane protein</topology>
    </subcellularLocation>
</comment>
<keyword evidence="11" id="KW-1185">Reference proteome</keyword>
<evidence type="ECO:0000313" key="10">
    <source>
        <dbReference type="EMBL" id="KFJ03533.1"/>
    </source>
</evidence>
<dbReference type="Gene3D" id="3.90.550.10">
    <property type="entry name" value="Spore Coat Polysaccharide Biosynthesis Protein SpsA, Chain A"/>
    <property type="match status" value="2"/>
</dbReference>
<dbReference type="EMBL" id="JGZR01000006">
    <property type="protein sequence ID" value="KFJ03533.1"/>
    <property type="molecule type" value="Genomic_DNA"/>
</dbReference>
<feature type="compositionally biased region" description="Low complexity" evidence="7">
    <location>
        <begin position="770"/>
        <end position="789"/>
    </location>
</feature>
<dbReference type="SUPFAM" id="SSF53448">
    <property type="entry name" value="Nucleotide-diphospho-sugar transferases"/>
    <property type="match status" value="1"/>
</dbReference>
<feature type="transmembrane region" description="Helical" evidence="8">
    <location>
        <begin position="438"/>
        <end position="460"/>
    </location>
</feature>
<dbReference type="EC" id="2.4.1.12" evidence="10"/>
<evidence type="ECO:0000256" key="1">
    <source>
        <dbReference type="ARBA" id="ARBA00004127"/>
    </source>
</evidence>
<keyword evidence="4 8" id="KW-0812">Transmembrane</keyword>
<dbReference type="CDD" id="cd07043">
    <property type="entry name" value="STAS_anti-anti-sigma_factors"/>
    <property type="match status" value="1"/>
</dbReference>
<evidence type="ECO:0000256" key="2">
    <source>
        <dbReference type="ARBA" id="ARBA00022676"/>
    </source>
</evidence>
<dbReference type="PANTHER" id="PTHR43867:SF2">
    <property type="entry name" value="CELLULOSE SYNTHASE CATALYTIC SUBUNIT A [UDP-FORMING]"/>
    <property type="match status" value="1"/>
</dbReference>
<dbReference type="eggNOG" id="COG1215">
    <property type="taxonomic scope" value="Bacteria"/>
</dbReference>
<evidence type="ECO:0000256" key="6">
    <source>
        <dbReference type="ARBA" id="ARBA00023136"/>
    </source>
</evidence>
<organism evidence="10 11">
    <name type="scientific">Bifidobacterium subtile</name>
    <dbReference type="NCBI Taxonomy" id="77635"/>
    <lineage>
        <taxon>Bacteria</taxon>
        <taxon>Bacillati</taxon>
        <taxon>Actinomycetota</taxon>
        <taxon>Actinomycetes</taxon>
        <taxon>Bifidobacteriales</taxon>
        <taxon>Bifidobacteriaceae</taxon>
        <taxon>Bifidobacterium</taxon>
    </lineage>
</organism>
<evidence type="ECO:0000256" key="7">
    <source>
        <dbReference type="SAM" id="MobiDB-lite"/>
    </source>
</evidence>
<keyword evidence="3 10" id="KW-0808">Transferase</keyword>
<evidence type="ECO:0000256" key="3">
    <source>
        <dbReference type="ARBA" id="ARBA00022679"/>
    </source>
</evidence>
<feature type="transmembrane region" description="Helical" evidence="8">
    <location>
        <begin position="543"/>
        <end position="563"/>
    </location>
</feature>
<dbReference type="Pfam" id="PF00535">
    <property type="entry name" value="Glycos_transf_2"/>
    <property type="match status" value="1"/>
</dbReference>
<evidence type="ECO:0000256" key="4">
    <source>
        <dbReference type="ARBA" id="ARBA00022692"/>
    </source>
</evidence>
<accession>A0A087E6Y2</accession>
<feature type="transmembrane region" description="Helical" evidence="8">
    <location>
        <begin position="569"/>
        <end position="593"/>
    </location>
</feature>
<dbReference type="PANTHER" id="PTHR43867">
    <property type="entry name" value="CELLULOSE SYNTHASE CATALYTIC SUBUNIT A [UDP-FORMING]"/>
    <property type="match status" value="1"/>
</dbReference>
<evidence type="ECO:0000313" key="11">
    <source>
        <dbReference type="Proteomes" id="UP000029055"/>
    </source>
</evidence>
<evidence type="ECO:0000259" key="9">
    <source>
        <dbReference type="Pfam" id="PF00535"/>
    </source>
</evidence>
<sequence>MKPTQLIIARTIGIFVVATGIVYISWRWAFTLNMNALWLAIPLALAETYSLGEAILYTFTMWHARKRPSPPPARKGLSVDIFITTYNEPLELVLKTALSAKYVTYPHKTWILDDGQRPEFALAAQRIGVGYITRGAEWEGKPRFAKAGNINNALFQTDGEFIAILDADQIPSPGFLDHVLGYFEDEAVAFVQTPQEFWNVGKADPLGSRAELFYGPIQRGKDGWDAAFFCGSNAVLRREALMALGLSAYTRSSLAAVRRALRRAKTQAQELRARWHRANPAAEHVAVDVLASISRCESGLRRGKPLADILDRLADDIVESQQIEVALPDDMLATLAQIESEITHIAGEQALVINPMRTNSITEDMVTALHLHAMGWSSIYHHEVLVQGLAPEDLKTMLSQRNRWALGTMQVFFTQNPLLMPGLSLGQRLMYLSTMTSYLNGFAAVTFLAAPIVFLTTGIFPLNADPVTFFAHFLPFFLLCQAFFQVTGHGCRGIWKGQQMSIALFPTWIIATTKGLVAAVTGRHMAFSVTSKTKSESNSGFKWIVPQLIAMGLLIVASGIGVARAAFGAAGLSSTLVSLGWVAIDMALLWAAVSAARYRGPKDSEITAPSLPQHELLAALLTGSISSEPNTLGEQLANLRVSPSVPMKDDVAIGPNVHAIGPVLDAHAALALRNTVAAELGSRLDGREKIILVDVSEVTSASPAGIACLMQTLHLVRAESADMRIFGVSQALETANLAYRIDGLTHVYKGLAEAQAAHPSGSARKPALHQAQPSQPQTSQPQTSRLQTSRLQLDQSAAPAVPAMPAAPGESGGADAIDMTLASEALNAS</sequence>
<dbReference type="OrthoDB" id="9806824at2"/>
<gene>
    <name evidence="10" type="ORF">BISU_0002</name>
</gene>
<keyword evidence="5 8" id="KW-1133">Transmembrane helix</keyword>
<feature type="transmembrane region" description="Helical" evidence="8">
    <location>
        <begin position="500"/>
        <end position="522"/>
    </location>
</feature>